<keyword evidence="7" id="KW-1185">Reference proteome</keyword>
<dbReference type="InterPro" id="IPR036638">
    <property type="entry name" value="HLH_DNA-bd_sf"/>
</dbReference>
<dbReference type="GO" id="GO:0046983">
    <property type="term" value="F:protein dimerization activity"/>
    <property type="evidence" value="ECO:0007669"/>
    <property type="project" value="InterPro"/>
</dbReference>
<dbReference type="InterPro" id="IPR051358">
    <property type="entry name" value="TF_AMS/ICE1/BHLH6-like"/>
</dbReference>
<keyword evidence="4" id="KW-0539">Nucleus</keyword>
<sequence>MVSSRQKRMALRQKLHILRTLTKSKSVRKSSIIMDALYYINHLKLKLEAMNREYRNLLIQFQVPTEVKVEKMETGFLVRVRSEKGRDLLVSILENFEEMGLDVLQARVSCNHSFFMEAIVQAEDQTVDIREVTQAVFKALG</sequence>
<keyword evidence="3" id="KW-0804">Transcription</keyword>
<dbReference type="OMA" id="FYHINEL"/>
<dbReference type="GO" id="GO:0003700">
    <property type="term" value="F:DNA-binding transcription factor activity"/>
    <property type="evidence" value="ECO:0007669"/>
    <property type="project" value="TreeGrafter"/>
</dbReference>
<evidence type="ECO:0000256" key="1">
    <source>
        <dbReference type="ARBA" id="ARBA00004123"/>
    </source>
</evidence>
<dbReference type="InterPro" id="IPR054502">
    <property type="entry name" value="bHLH-TF_ACT-like_plant"/>
</dbReference>
<protein>
    <recommendedName>
        <fullName evidence="5">Plant bHLH transcription factor ACT-like domain-containing protein</fullName>
    </recommendedName>
</protein>
<evidence type="ECO:0000256" key="2">
    <source>
        <dbReference type="ARBA" id="ARBA00023015"/>
    </source>
</evidence>
<name>A0A834ZPL6_TETSI</name>
<evidence type="ECO:0000256" key="3">
    <source>
        <dbReference type="ARBA" id="ARBA00023163"/>
    </source>
</evidence>
<dbReference type="PANTHER" id="PTHR31945:SF27">
    <property type="entry name" value="TRANSCRIPTION FACTOR BHLH35-LIKE PROTEIN"/>
    <property type="match status" value="1"/>
</dbReference>
<dbReference type="PANTHER" id="PTHR31945">
    <property type="entry name" value="TRANSCRIPTION FACTOR SCREAM2-RELATED"/>
    <property type="match status" value="1"/>
</dbReference>
<dbReference type="OrthoDB" id="1057417at2759"/>
<accession>A0A834ZPL6</accession>
<proteinExistence type="predicted"/>
<dbReference type="EMBL" id="JABCRI010000002">
    <property type="protein sequence ID" value="KAF8411071.1"/>
    <property type="molecule type" value="Genomic_DNA"/>
</dbReference>
<keyword evidence="2" id="KW-0805">Transcription regulation</keyword>
<dbReference type="GO" id="GO:0005634">
    <property type="term" value="C:nucleus"/>
    <property type="evidence" value="ECO:0007669"/>
    <property type="project" value="UniProtKB-SubCell"/>
</dbReference>
<comment type="subcellular location">
    <subcellularLocation>
        <location evidence="1">Nucleus</location>
    </subcellularLocation>
</comment>
<dbReference type="Proteomes" id="UP000655225">
    <property type="component" value="Unassembled WGS sequence"/>
</dbReference>
<dbReference type="Pfam" id="PF22754">
    <property type="entry name" value="bHLH-TF_ACT-like_plant"/>
    <property type="match status" value="1"/>
</dbReference>
<organism evidence="6 7">
    <name type="scientific">Tetracentron sinense</name>
    <name type="common">Spur-leaf</name>
    <dbReference type="NCBI Taxonomy" id="13715"/>
    <lineage>
        <taxon>Eukaryota</taxon>
        <taxon>Viridiplantae</taxon>
        <taxon>Streptophyta</taxon>
        <taxon>Embryophyta</taxon>
        <taxon>Tracheophyta</taxon>
        <taxon>Spermatophyta</taxon>
        <taxon>Magnoliopsida</taxon>
        <taxon>Trochodendrales</taxon>
        <taxon>Trochodendraceae</taxon>
        <taxon>Tetracentron</taxon>
    </lineage>
</organism>
<evidence type="ECO:0000313" key="7">
    <source>
        <dbReference type="Proteomes" id="UP000655225"/>
    </source>
</evidence>
<reference evidence="6 7" key="1">
    <citation type="submission" date="2020-04" db="EMBL/GenBank/DDBJ databases">
        <title>Plant Genome Project.</title>
        <authorList>
            <person name="Zhang R.-G."/>
        </authorList>
    </citation>
    <scope>NUCLEOTIDE SEQUENCE [LARGE SCALE GENOMIC DNA]</scope>
    <source>
        <strain evidence="6">YNK0</strain>
        <tissue evidence="6">Leaf</tissue>
    </source>
</reference>
<gene>
    <name evidence="6" type="ORF">HHK36_003610</name>
</gene>
<evidence type="ECO:0000259" key="5">
    <source>
        <dbReference type="Pfam" id="PF22754"/>
    </source>
</evidence>
<dbReference type="AlphaFoldDB" id="A0A834ZPL6"/>
<evidence type="ECO:0000256" key="4">
    <source>
        <dbReference type="ARBA" id="ARBA00023242"/>
    </source>
</evidence>
<evidence type="ECO:0000313" key="6">
    <source>
        <dbReference type="EMBL" id="KAF8411071.1"/>
    </source>
</evidence>
<dbReference type="SUPFAM" id="SSF47459">
    <property type="entry name" value="HLH, helix-loop-helix DNA-binding domain"/>
    <property type="match status" value="1"/>
</dbReference>
<dbReference type="GO" id="GO:0043565">
    <property type="term" value="F:sequence-specific DNA binding"/>
    <property type="evidence" value="ECO:0007669"/>
    <property type="project" value="TreeGrafter"/>
</dbReference>
<comment type="caution">
    <text evidence="6">The sequence shown here is derived from an EMBL/GenBank/DDBJ whole genome shotgun (WGS) entry which is preliminary data.</text>
</comment>
<feature type="domain" description="Plant bHLH transcription factor ACT-like" evidence="5">
    <location>
        <begin position="66"/>
        <end position="140"/>
    </location>
</feature>